<evidence type="ECO:0000256" key="3">
    <source>
        <dbReference type="PROSITE-ProRule" id="PRU00182"/>
    </source>
</evidence>
<dbReference type="SUPFAM" id="SSF55174">
    <property type="entry name" value="Alpha-L RNA-binding motif"/>
    <property type="match status" value="1"/>
</dbReference>
<dbReference type="GO" id="GO:0000455">
    <property type="term" value="P:enzyme-directed rRNA pseudouridine synthesis"/>
    <property type="evidence" value="ECO:0007669"/>
    <property type="project" value="UniProtKB-ARBA"/>
</dbReference>
<dbReference type="Pfam" id="PF01479">
    <property type="entry name" value="S4"/>
    <property type="match status" value="1"/>
</dbReference>
<dbReference type="CDD" id="cd02870">
    <property type="entry name" value="PseudoU_synth_RsuA_like"/>
    <property type="match status" value="1"/>
</dbReference>
<dbReference type="AlphaFoldDB" id="A0A7X6DRD9"/>
<keyword evidence="2 4" id="KW-0413">Isomerase</keyword>
<evidence type="ECO:0000256" key="5">
    <source>
        <dbReference type="SAM" id="MobiDB-lite"/>
    </source>
</evidence>
<dbReference type="GO" id="GO:0120159">
    <property type="term" value="F:rRNA pseudouridine synthase activity"/>
    <property type="evidence" value="ECO:0007669"/>
    <property type="project" value="UniProtKB-ARBA"/>
</dbReference>
<dbReference type="InterPro" id="IPR006145">
    <property type="entry name" value="PsdUridine_synth_RsuA/RluA"/>
</dbReference>
<dbReference type="EC" id="5.4.99.-" evidence="4"/>
<feature type="domain" description="RNA-binding S4" evidence="6">
    <location>
        <begin position="29"/>
        <end position="92"/>
    </location>
</feature>
<dbReference type="Gene3D" id="3.30.70.1560">
    <property type="entry name" value="Alpha-L RNA-binding motif"/>
    <property type="match status" value="1"/>
</dbReference>
<dbReference type="PANTHER" id="PTHR47683">
    <property type="entry name" value="PSEUDOURIDINE SYNTHASE FAMILY PROTEIN-RELATED"/>
    <property type="match status" value="1"/>
</dbReference>
<evidence type="ECO:0000256" key="4">
    <source>
        <dbReference type="RuleBase" id="RU003887"/>
    </source>
</evidence>
<proteinExistence type="inferred from homology"/>
<dbReference type="InterPro" id="IPR036986">
    <property type="entry name" value="S4_RNA-bd_sf"/>
</dbReference>
<evidence type="ECO:0000256" key="2">
    <source>
        <dbReference type="ARBA" id="ARBA00023235"/>
    </source>
</evidence>
<dbReference type="InterPro" id="IPR042092">
    <property type="entry name" value="PsdUridine_s_RsuA/RluB/E/F_cat"/>
</dbReference>
<keyword evidence="3" id="KW-0694">RNA-binding</keyword>
<dbReference type="PROSITE" id="PS01149">
    <property type="entry name" value="PSI_RSU"/>
    <property type="match status" value="1"/>
</dbReference>
<dbReference type="InterPro" id="IPR000748">
    <property type="entry name" value="PsdUridine_synth_RsuA/RluB/E/F"/>
</dbReference>
<dbReference type="InterPro" id="IPR050343">
    <property type="entry name" value="RsuA_PseudoU_synthase"/>
</dbReference>
<dbReference type="InterPro" id="IPR020094">
    <property type="entry name" value="TruA/RsuA/RluB/E/F_N"/>
</dbReference>
<dbReference type="PROSITE" id="PS50889">
    <property type="entry name" value="S4"/>
    <property type="match status" value="1"/>
</dbReference>
<evidence type="ECO:0000313" key="7">
    <source>
        <dbReference type="EMBL" id="NKE71942.1"/>
    </source>
</evidence>
<keyword evidence="8" id="KW-1185">Reference proteome</keyword>
<dbReference type="NCBIfam" id="TIGR00093">
    <property type="entry name" value="pseudouridine synthase"/>
    <property type="match status" value="1"/>
</dbReference>
<feature type="region of interest" description="Disordered" evidence="5">
    <location>
        <begin position="244"/>
        <end position="267"/>
    </location>
</feature>
<protein>
    <recommendedName>
        <fullName evidence="4">Pseudouridine synthase</fullName>
        <ecNumber evidence="4">5.4.99.-</ecNumber>
    </recommendedName>
</protein>
<comment type="similarity">
    <text evidence="1 4">Belongs to the pseudouridine synthase RsuA family.</text>
</comment>
<evidence type="ECO:0000313" key="8">
    <source>
        <dbReference type="Proteomes" id="UP000534783"/>
    </source>
</evidence>
<dbReference type="SUPFAM" id="SSF55120">
    <property type="entry name" value="Pseudouridine synthase"/>
    <property type="match status" value="1"/>
</dbReference>
<evidence type="ECO:0000256" key="1">
    <source>
        <dbReference type="ARBA" id="ARBA00008348"/>
    </source>
</evidence>
<feature type="region of interest" description="Disordered" evidence="5">
    <location>
        <begin position="1"/>
        <end position="28"/>
    </location>
</feature>
<comment type="caution">
    <text evidence="7">The sequence shown here is derived from an EMBL/GenBank/DDBJ whole genome shotgun (WGS) entry which is preliminary data.</text>
</comment>
<accession>A0A7X6DRD9</accession>
<organism evidence="7 8">
    <name type="scientific">Candidatus Manganitrophus noduliformans</name>
    <dbReference type="NCBI Taxonomy" id="2606439"/>
    <lineage>
        <taxon>Bacteria</taxon>
        <taxon>Pseudomonadati</taxon>
        <taxon>Nitrospirota</taxon>
        <taxon>Nitrospiria</taxon>
        <taxon>Candidatus Troglogloeales</taxon>
        <taxon>Candidatus Manganitrophaceae</taxon>
        <taxon>Candidatus Manganitrophus</taxon>
    </lineage>
</organism>
<sequence length="267" mass="29986">MDHPSSGKEKKIAKRGRPGSPGRPLERKVSLGRALSKLGFTSRSQARPLIESGRVSVNGRSIRNPEVRVDPDREVIRVDGQIIRSAAPVYLMMHKPKGVVTTRSDERERKTVYDLLGKDEQWLFPVGRLDKETSGLLLLTNDTQWGNRITAPESKVSKIYHVKLNRTMTENDLERLRLGVVLEEGQTAPAEATRLRQAEGKEWISLALREGRNRQVRRMCEALGYRVEELTRIRIGDLALGDLPAGGHRPLTPSEVRRLAAPPNKSL</sequence>
<dbReference type="InterPro" id="IPR020103">
    <property type="entry name" value="PsdUridine_synth_cat_dom_sf"/>
</dbReference>
<dbReference type="SMART" id="SM00363">
    <property type="entry name" value="S4"/>
    <property type="match status" value="1"/>
</dbReference>
<dbReference type="GO" id="GO:0003723">
    <property type="term" value="F:RNA binding"/>
    <property type="evidence" value="ECO:0007669"/>
    <property type="project" value="UniProtKB-KW"/>
</dbReference>
<dbReference type="Pfam" id="PF00849">
    <property type="entry name" value="PseudoU_synth_2"/>
    <property type="match status" value="1"/>
</dbReference>
<dbReference type="GO" id="GO:0005829">
    <property type="term" value="C:cytosol"/>
    <property type="evidence" value="ECO:0007669"/>
    <property type="project" value="UniProtKB-ARBA"/>
</dbReference>
<dbReference type="InterPro" id="IPR002942">
    <property type="entry name" value="S4_RNA-bd"/>
</dbReference>
<feature type="compositionally biased region" description="Basic and acidic residues" evidence="5">
    <location>
        <begin position="1"/>
        <end position="10"/>
    </location>
</feature>
<gene>
    <name evidence="7" type="ORF">MNODULE_14430</name>
</gene>
<dbReference type="Proteomes" id="UP000534783">
    <property type="component" value="Unassembled WGS sequence"/>
</dbReference>
<dbReference type="Gene3D" id="3.10.290.10">
    <property type="entry name" value="RNA-binding S4 domain"/>
    <property type="match status" value="1"/>
</dbReference>
<dbReference type="CDD" id="cd00165">
    <property type="entry name" value="S4"/>
    <property type="match status" value="1"/>
</dbReference>
<dbReference type="Gene3D" id="3.30.70.580">
    <property type="entry name" value="Pseudouridine synthase I, catalytic domain, N-terminal subdomain"/>
    <property type="match status" value="1"/>
</dbReference>
<dbReference type="EMBL" id="VTOW01000002">
    <property type="protein sequence ID" value="NKE71942.1"/>
    <property type="molecule type" value="Genomic_DNA"/>
</dbReference>
<reference evidence="7 8" key="1">
    <citation type="journal article" date="2020" name="Nature">
        <title>Bacterial chemolithoautotrophy via manganese oxidation.</title>
        <authorList>
            <person name="Yu H."/>
            <person name="Leadbetter J.R."/>
        </authorList>
    </citation>
    <scope>NUCLEOTIDE SEQUENCE [LARGE SCALE GENOMIC DNA]</scope>
    <source>
        <strain evidence="7 8">Mn-1</strain>
    </source>
</reference>
<dbReference type="FunFam" id="3.30.70.1560:FF:000001">
    <property type="entry name" value="Pseudouridine synthase"/>
    <property type="match status" value="1"/>
</dbReference>
<dbReference type="PANTHER" id="PTHR47683:SF2">
    <property type="entry name" value="RNA-BINDING S4 DOMAIN-CONTAINING PROTEIN"/>
    <property type="match status" value="1"/>
</dbReference>
<name>A0A7X6DRD9_9BACT</name>
<evidence type="ECO:0000259" key="6">
    <source>
        <dbReference type="SMART" id="SM00363"/>
    </source>
</evidence>
<dbReference type="InterPro" id="IPR018496">
    <property type="entry name" value="PsdUridine_synth_RsuA/RluB_CS"/>
</dbReference>